<dbReference type="AlphaFoldDB" id="A0A8T0TVC3"/>
<gene>
    <name evidence="5" type="ORF">PVAP13_3NG127207</name>
</gene>
<dbReference type="Proteomes" id="UP000823388">
    <property type="component" value="Chromosome 3N"/>
</dbReference>
<reference evidence="5" key="1">
    <citation type="submission" date="2020-05" db="EMBL/GenBank/DDBJ databases">
        <title>WGS assembly of Panicum virgatum.</title>
        <authorList>
            <person name="Lovell J.T."/>
            <person name="Jenkins J."/>
            <person name="Shu S."/>
            <person name="Juenger T.E."/>
            <person name="Schmutz J."/>
        </authorList>
    </citation>
    <scope>NUCLEOTIDE SEQUENCE</scope>
    <source>
        <strain evidence="5">AP13</strain>
    </source>
</reference>
<evidence type="ECO:0000313" key="5">
    <source>
        <dbReference type="EMBL" id="KAG2616112.1"/>
    </source>
</evidence>
<feature type="region of interest" description="Disordered" evidence="4">
    <location>
        <begin position="578"/>
        <end position="649"/>
    </location>
</feature>
<feature type="compositionally biased region" description="Polar residues" evidence="4">
    <location>
        <begin position="70"/>
        <end position="83"/>
    </location>
</feature>
<feature type="compositionally biased region" description="Polar residues" evidence="4">
    <location>
        <begin position="41"/>
        <end position="58"/>
    </location>
</feature>
<feature type="compositionally biased region" description="Basic and acidic residues" evidence="4">
    <location>
        <begin position="141"/>
        <end position="179"/>
    </location>
</feature>
<keyword evidence="6" id="KW-1185">Reference proteome</keyword>
<evidence type="ECO:0000256" key="3">
    <source>
        <dbReference type="SAM" id="Coils"/>
    </source>
</evidence>
<comment type="similarity">
    <text evidence="1">Belongs to the ICR family.</text>
</comment>
<organism evidence="5 6">
    <name type="scientific">Panicum virgatum</name>
    <name type="common">Blackwell switchgrass</name>
    <dbReference type="NCBI Taxonomy" id="38727"/>
    <lineage>
        <taxon>Eukaryota</taxon>
        <taxon>Viridiplantae</taxon>
        <taxon>Streptophyta</taxon>
        <taxon>Embryophyta</taxon>
        <taxon>Tracheophyta</taxon>
        <taxon>Spermatophyta</taxon>
        <taxon>Magnoliopsida</taxon>
        <taxon>Liliopsida</taxon>
        <taxon>Poales</taxon>
        <taxon>Poaceae</taxon>
        <taxon>PACMAD clade</taxon>
        <taxon>Panicoideae</taxon>
        <taxon>Panicodae</taxon>
        <taxon>Paniceae</taxon>
        <taxon>Panicinae</taxon>
        <taxon>Panicum</taxon>
        <taxon>Panicum sect. Hiantes</taxon>
    </lineage>
</organism>
<dbReference type="PANTHER" id="PTHR34224:SF4">
    <property type="entry name" value="INTERACTOR OF CONSTITUTIVE ACTIVE ROPS 2, CHLOROPLASTIC"/>
    <property type="match status" value="1"/>
</dbReference>
<name>A0A8T0TVC3_PANVG</name>
<feature type="coiled-coil region" evidence="3">
    <location>
        <begin position="369"/>
        <end position="432"/>
    </location>
</feature>
<accession>A0A8T0TVC3</accession>
<evidence type="ECO:0000256" key="4">
    <source>
        <dbReference type="SAM" id="MobiDB-lite"/>
    </source>
</evidence>
<evidence type="ECO:0000256" key="1">
    <source>
        <dbReference type="ARBA" id="ARBA00009778"/>
    </source>
</evidence>
<proteinExistence type="inferred from homology"/>
<dbReference type="Gene3D" id="1.10.287.1490">
    <property type="match status" value="1"/>
</dbReference>
<keyword evidence="2 3" id="KW-0175">Coiled coil</keyword>
<dbReference type="EMBL" id="CM029042">
    <property type="protein sequence ID" value="KAG2616112.1"/>
    <property type="molecule type" value="Genomic_DNA"/>
</dbReference>
<sequence length="649" mass="71992">MFLRFLRMQPICNILLTYQYSFICCSIPLQKDSVRNLIMQTSKTRNGPSDAPQRTSPRTPRASRVAKTGGNETDSTGATPTRTPTDKSPKVTERRSPRSPVTEKKRPSRLSELESKVSQLQDELKKVKEQLSSSEARRRHAQQEAEEAKKQEQAATAKLEDLQHQIDKSSAAEESRRQELRKISQECDRAWESELEAVQKQQSVDATALSSAMSEIQRLKQQLEATSESDAARAKQCEYAETEIEGLKQEMEIRLATIEGLKVNVGESDKAAAEANAIANEAKRQLETAKATIDSLIAEGVRLQNCLRSRDMELNESKARIASLEEDLKKAQDMANTNVSFDNPEPESLKNVVTTADANGFCESSDQEIEHLCNALEVAEIRYQEEQTRMTIETKTAYEMLENMKAEYMRKVGELELELKNKNDALMEAMAAACAAGKTQQEPHKPDTIQPELEAKLMRSITDNADLKASLMDKENALQSLAEENETLKMQAGRTEAELQLKYEAAVAELELAKAAEQDVRMRLGLVTEEADKSSRRAARASEQLDAVQAASGEMEAELRRLRVQSDQWRKAAEAAAAALSGGGGGGDNDGIGRTVERTGSLEPEYNNSIGGKLMSSPFSDDVDDESPKRRNSGGVLRRMSGLWKKSPK</sequence>
<feature type="coiled-coil region" evidence="3">
    <location>
        <begin position="464"/>
        <end position="565"/>
    </location>
</feature>
<comment type="caution">
    <text evidence="5">The sequence shown here is derived from an EMBL/GenBank/DDBJ whole genome shotgun (WGS) entry which is preliminary data.</text>
</comment>
<feature type="region of interest" description="Disordered" evidence="4">
    <location>
        <begin position="41"/>
        <end position="179"/>
    </location>
</feature>
<evidence type="ECO:0008006" key="7">
    <source>
        <dbReference type="Google" id="ProtNLM"/>
    </source>
</evidence>
<evidence type="ECO:0000313" key="6">
    <source>
        <dbReference type="Proteomes" id="UP000823388"/>
    </source>
</evidence>
<feature type="coiled-coil region" evidence="3">
    <location>
        <begin position="272"/>
        <end position="334"/>
    </location>
</feature>
<feature type="compositionally biased region" description="Gly residues" evidence="4">
    <location>
        <begin position="581"/>
        <end position="590"/>
    </location>
</feature>
<feature type="compositionally biased region" description="Basic and acidic residues" evidence="4">
    <location>
        <begin position="84"/>
        <end position="115"/>
    </location>
</feature>
<evidence type="ECO:0000256" key="2">
    <source>
        <dbReference type="ARBA" id="ARBA00023054"/>
    </source>
</evidence>
<dbReference type="PANTHER" id="PTHR34224">
    <property type="entry name" value="INTERACTOR OF CONSTITUTIVE ACTIVE ROPS 2, CHLOROPLASTIC-RELATED"/>
    <property type="match status" value="1"/>
</dbReference>
<protein>
    <recommendedName>
        <fullName evidence="7">Interactor of constitutive active ROPs 2, chloroplastic</fullName>
    </recommendedName>
</protein>
<dbReference type="InterPro" id="IPR029688">
    <property type="entry name" value="ICR"/>
</dbReference>